<keyword evidence="2" id="KW-1185">Reference proteome</keyword>
<protein>
    <submittedName>
        <fullName evidence="1">Uncharacterized protein</fullName>
    </submittedName>
</protein>
<dbReference type="EMBL" id="QBKP01000008">
    <property type="protein sequence ID" value="PTX49097.1"/>
    <property type="molecule type" value="Genomic_DNA"/>
</dbReference>
<dbReference type="Proteomes" id="UP000244224">
    <property type="component" value="Unassembled WGS sequence"/>
</dbReference>
<proteinExistence type="predicted"/>
<dbReference type="AlphaFoldDB" id="A0A2T6AZ54"/>
<dbReference type="RefSeq" id="WP_108129360.1">
    <property type="nucleotide sequence ID" value="NZ_QBKP01000008.1"/>
</dbReference>
<organism evidence="1 2">
    <name type="scientific">Gemmobacter caeni</name>
    <dbReference type="NCBI Taxonomy" id="589035"/>
    <lineage>
        <taxon>Bacteria</taxon>
        <taxon>Pseudomonadati</taxon>
        <taxon>Pseudomonadota</taxon>
        <taxon>Alphaproteobacteria</taxon>
        <taxon>Rhodobacterales</taxon>
        <taxon>Paracoccaceae</taxon>
        <taxon>Gemmobacter</taxon>
    </lineage>
</organism>
<sequence>MIDDQLKRAFRWHMQEARDREQKIQRGQIAEFPAKVQRDRDALMRGKAARALNDARNDVAQGVNRYPVPHVPFGARGGYREDADGLRYVPFGARGGWREEADGLRYVGRVSPEFRRGPFGGRESEGWLNIPLGPTGL</sequence>
<name>A0A2T6AZ54_9RHOB</name>
<accession>A0A2T6AZ54</accession>
<gene>
    <name evidence="1" type="ORF">C8N34_108207</name>
</gene>
<evidence type="ECO:0000313" key="1">
    <source>
        <dbReference type="EMBL" id="PTX49097.1"/>
    </source>
</evidence>
<comment type="caution">
    <text evidence="1">The sequence shown here is derived from an EMBL/GenBank/DDBJ whole genome shotgun (WGS) entry which is preliminary data.</text>
</comment>
<evidence type="ECO:0000313" key="2">
    <source>
        <dbReference type="Proteomes" id="UP000244224"/>
    </source>
</evidence>
<reference evidence="1 2" key="1">
    <citation type="submission" date="2018-04" db="EMBL/GenBank/DDBJ databases">
        <title>Genomic Encyclopedia of Archaeal and Bacterial Type Strains, Phase II (KMG-II): from individual species to whole genera.</title>
        <authorList>
            <person name="Goeker M."/>
        </authorList>
    </citation>
    <scope>NUCLEOTIDE SEQUENCE [LARGE SCALE GENOMIC DNA]</scope>
    <source>
        <strain evidence="1 2">DSM 21823</strain>
    </source>
</reference>